<dbReference type="GeneID" id="69802248"/>
<dbReference type="Proteomes" id="UP000051957">
    <property type="component" value="Unassembled WGS sequence"/>
</dbReference>
<comment type="caution">
    <text evidence="1">The sequence shown here is derived from an EMBL/GenBank/DDBJ whole genome shotgun (WGS) entry which is preliminary data.</text>
</comment>
<dbReference type="RefSeq" id="WP_057910363.1">
    <property type="nucleotide sequence ID" value="NZ_AZGK01000021.1"/>
</dbReference>
<dbReference type="AlphaFoldDB" id="A0A0R1YRL5"/>
<accession>A0A0R1YRL5</accession>
<sequence>MTITEMMAEIKSYQEKLNLNDDYLFNIVEFTPDEVQAFRAQKAPESAYQQTLTQIQRLYLLSLSPKELIDRINVAREKAGFSEADAFRTMGIGDDQLADFKNGALPTMNYVTGLNALQSAAEN</sequence>
<evidence type="ECO:0000313" key="1">
    <source>
        <dbReference type="EMBL" id="KRM45015.1"/>
    </source>
</evidence>
<proteinExistence type="predicted"/>
<dbReference type="EMBL" id="AZGK01000021">
    <property type="protein sequence ID" value="KRM45015.1"/>
    <property type="molecule type" value="Genomic_DNA"/>
</dbReference>
<gene>
    <name evidence="1" type="ORF">FC51_GL001262</name>
</gene>
<evidence type="ECO:0000313" key="2">
    <source>
        <dbReference type="Proteomes" id="UP000051957"/>
    </source>
</evidence>
<reference evidence="1 2" key="1">
    <citation type="journal article" date="2015" name="Genome Announc.">
        <title>Expanding the biotechnology potential of lactobacilli through comparative genomics of 213 strains and associated genera.</title>
        <authorList>
            <person name="Sun Z."/>
            <person name="Harris H.M."/>
            <person name="McCann A."/>
            <person name="Guo C."/>
            <person name="Argimon S."/>
            <person name="Zhang W."/>
            <person name="Yang X."/>
            <person name="Jeffery I.B."/>
            <person name="Cooney J.C."/>
            <person name="Kagawa T.F."/>
            <person name="Liu W."/>
            <person name="Song Y."/>
            <person name="Salvetti E."/>
            <person name="Wrobel A."/>
            <person name="Rasinkangas P."/>
            <person name="Parkhill J."/>
            <person name="Rea M.C."/>
            <person name="O'Sullivan O."/>
            <person name="Ritari J."/>
            <person name="Douillard F.P."/>
            <person name="Paul Ross R."/>
            <person name="Yang R."/>
            <person name="Briner A.E."/>
            <person name="Felis G.E."/>
            <person name="de Vos W.M."/>
            <person name="Barrangou R."/>
            <person name="Klaenhammer T.R."/>
            <person name="Caufield P.W."/>
            <person name="Cui Y."/>
            <person name="Zhang H."/>
            <person name="O'Toole P.W."/>
        </authorList>
    </citation>
    <scope>NUCLEOTIDE SEQUENCE [LARGE SCALE GENOMIC DNA]</scope>
    <source>
        <strain evidence="1 2">DSM 5707</strain>
    </source>
</reference>
<protein>
    <submittedName>
        <fullName evidence="1">Uncharacterized protein</fullName>
    </submittedName>
</protein>
<name>A0A0R1YRL5_9LACO</name>
<dbReference type="PATRIC" id="fig|1423784.4.peg.1278"/>
<organism evidence="1 2">
    <name type="scientific">Lentilactobacillus parabuchneri DSM 5707 = NBRC 107865</name>
    <dbReference type="NCBI Taxonomy" id="1423784"/>
    <lineage>
        <taxon>Bacteria</taxon>
        <taxon>Bacillati</taxon>
        <taxon>Bacillota</taxon>
        <taxon>Bacilli</taxon>
        <taxon>Lactobacillales</taxon>
        <taxon>Lactobacillaceae</taxon>
        <taxon>Lentilactobacillus</taxon>
    </lineage>
</organism>